<evidence type="ECO:0000313" key="1">
    <source>
        <dbReference type="EMBL" id="AKG43754.1"/>
    </source>
</evidence>
<dbReference type="RefSeq" id="WP_246156872.1">
    <property type="nucleotide sequence ID" value="NZ_CP009922.3"/>
</dbReference>
<name>A0A0F7FUB7_9ACTN</name>
<keyword evidence="1" id="KW-0396">Initiation factor</keyword>
<dbReference type="PATRIC" id="fig|408015.6.peg.2405"/>
<dbReference type="STRING" id="408015.SXIM_23700"/>
<gene>
    <name evidence="1" type="ORF">SXIM_23700</name>
</gene>
<dbReference type="HOGENOM" id="CLU_801485_0_0_11"/>
<dbReference type="KEGG" id="sxi:SXIM_23700"/>
<dbReference type="AlphaFoldDB" id="A0A0F7FUB7"/>
<dbReference type="Proteomes" id="UP000034034">
    <property type="component" value="Chromosome"/>
</dbReference>
<reference evidence="1" key="1">
    <citation type="submission" date="2019-08" db="EMBL/GenBank/DDBJ databases">
        <title>Complete genome sequence of a mangrove-derived Streptomyces xiamenensis.</title>
        <authorList>
            <person name="Xu J."/>
        </authorList>
    </citation>
    <scope>NUCLEOTIDE SEQUENCE</scope>
    <source>
        <strain evidence="1">318</strain>
    </source>
</reference>
<keyword evidence="2" id="KW-1185">Reference proteome</keyword>
<organism evidence="1 2">
    <name type="scientific">Streptomyces xiamenensis</name>
    <dbReference type="NCBI Taxonomy" id="408015"/>
    <lineage>
        <taxon>Bacteria</taxon>
        <taxon>Bacillati</taxon>
        <taxon>Actinomycetota</taxon>
        <taxon>Actinomycetes</taxon>
        <taxon>Kitasatosporales</taxon>
        <taxon>Streptomycetaceae</taxon>
        <taxon>Streptomyces</taxon>
    </lineage>
</organism>
<protein>
    <submittedName>
        <fullName evidence="1">Translation initiation factor if-2</fullName>
    </submittedName>
</protein>
<dbReference type="EMBL" id="CP009922">
    <property type="protein sequence ID" value="AKG43754.1"/>
    <property type="molecule type" value="Genomic_DNA"/>
</dbReference>
<dbReference type="GO" id="GO:0003743">
    <property type="term" value="F:translation initiation factor activity"/>
    <property type="evidence" value="ECO:0007669"/>
    <property type="project" value="UniProtKB-KW"/>
</dbReference>
<accession>A0A0F7FUB7</accession>
<keyword evidence="1" id="KW-0648">Protein biosynthesis</keyword>
<evidence type="ECO:0000313" key="2">
    <source>
        <dbReference type="Proteomes" id="UP000034034"/>
    </source>
</evidence>
<sequence>MSGPRHRPERYDPAWATLRPLPAVDVLGVARTLTSATRLRDLVRLLPPQDVELFFTINTGSAFSAGLEEYVRSLPGRFLTWEEATAPGRSFDLAVAFAVHPSMREVDAPLMVLPHGVGYNRLVPEVTDGGLGAPGEAAARVRRALYGFFAGRGVREPAGDAREALGALPDPPRRTAHTDAPGVCTFDVTGDCTDGVVTLRRFPVVARSGRTEPRGFLAVTDGETSPLWRQAAEVAARTVTDAGLPAADWLERRAADSPALLVATAALSPHRCLLRLRDGRLLEAETAREWGLPRPELHPLVLGAAVNLWQYGGGGGAAEPATGGLLIRTGAAAVRVRFVPQDRTGD</sequence>
<proteinExistence type="predicted"/>